<evidence type="ECO:0008006" key="4">
    <source>
        <dbReference type="Google" id="ProtNLM"/>
    </source>
</evidence>
<comment type="caution">
    <text evidence="2">The sequence shown here is derived from an EMBL/GenBank/DDBJ whole genome shotgun (WGS) entry which is preliminary data.</text>
</comment>
<proteinExistence type="predicted"/>
<protein>
    <recommendedName>
        <fullName evidence="4">Secreted protein</fullName>
    </recommendedName>
</protein>
<accession>A0ABQ9RUK8</accession>
<evidence type="ECO:0000313" key="2">
    <source>
        <dbReference type="EMBL" id="KAK1513051.1"/>
    </source>
</evidence>
<keyword evidence="1" id="KW-0732">Signal</keyword>
<evidence type="ECO:0000313" key="3">
    <source>
        <dbReference type="Proteomes" id="UP001227543"/>
    </source>
</evidence>
<dbReference type="RefSeq" id="XP_060389124.1">
    <property type="nucleotide sequence ID" value="XM_060516498.1"/>
</dbReference>
<evidence type="ECO:0000256" key="1">
    <source>
        <dbReference type="SAM" id="SignalP"/>
    </source>
</evidence>
<dbReference type="EMBL" id="MLFU01000001">
    <property type="protein sequence ID" value="KAK1513051.1"/>
    <property type="molecule type" value="Genomic_DNA"/>
</dbReference>
<feature type="signal peptide" evidence="1">
    <location>
        <begin position="1"/>
        <end position="20"/>
    </location>
</feature>
<feature type="chain" id="PRO_5045323171" description="Secreted protein" evidence="1">
    <location>
        <begin position="21"/>
        <end position="109"/>
    </location>
</feature>
<gene>
    <name evidence="2" type="ORF">CTAM01_00447</name>
</gene>
<keyword evidence="3" id="KW-1185">Reference proteome</keyword>
<reference evidence="2 3" key="1">
    <citation type="submission" date="2016-10" db="EMBL/GenBank/DDBJ databases">
        <title>The genome sequence of Colletotrichum fioriniae PJ7.</title>
        <authorList>
            <person name="Baroncelli R."/>
        </authorList>
    </citation>
    <scope>NUCLEOTIDE SEQUENCE [LARGE SCALE GENOMIC DNA]</scope>
    <source>
        <strain evidence="2 3">Tom-12</strain>
    </source>
</reference>
<organism evidence="2 3">
    <name type="scientific">Colletotrichum tamarilloi</name>
    <dbReference type="NCBI Taxonomy" id="1209934"/>
    <lineage>
        <taxon>Eukaryota</taxon>
        <taxon>Fungi</taxon>
        <taxon>Dikarya</taxon>
        <taxon>Ascomycota</taxon>
        <taxon>Pezizomycotina</taxon>
        <taxon>Sordariomycetes</taxon>
        <taxon>Hypocreomycetidae</taxon>
        <taxon>Glomerellales</taxon>
        <taxon>Glomerellaceae</taxon>
        <taxon>Colletotrichum</taxon>
        <taxon>Colletotrichum acutatum species complex</taxon>
    </lineage>
</organism>
<dbReference type="Proteomes" id="UP001227543">
    <property type="component" value="Unassembled WGS sequence"/>
</dbReference>
<dbReference type="GeneID" id="85400736"/>
<sequence length="109" mass="11771">MLRLIAFLLLFTTRDPGCSCCLAGYVKVHSGWCLGKGFGGGFTAGCIPATLPHLSNPFWGTRLLQATIRGHLSLKAPRISLTFLMDAYCSLHAGPAIPLGCRTLRSYIM</sequence>
<name>A0ABQ9RUK8_9PEZI</name>